<feature type="signal peptide" evidence="1">
    <location>
        <begin position="1"/>
        <end position="21"/>
    </location>
</feature>
<sequence>MKTMKQFLFIAVCALSLMSCGREIPTDFDYGKVDKNTYTNNFFGLTMEIPDGWHVQDQETQKILQDEGANAIGGEKLAKAIKAAEITSANLLMASQFDLATYQDPTVLNSNFTLVAENLGISSATIKDGDAYLEASKKQFRNNNVPIEIKGDTKTIDIDGKTFHYFDGVLTMQGLKIKQRYMSTILNGFAILYVATYGSDDQLENLMQVLNTTRFK</sequence>
<evidence type="ECO:0008006" key="4">
    <source>
        <dbReference type="Google" id="ProtNLM"/>
    </source>
</evidence>
<proteinExistence type="predicted"/>
<protein>
    <recommendedName>
        <fullName evidence="4">DUF1795 domain-containing protein</fullName>
    </recommendedName>
</protein>
<accession>A0A5B7TPQ5</accession>
<evidence type="ECO:0000256" key="1">
    <source>
        <dbReference type="SAM" id="SignalP"/>
    </source>
</evidence>
<dbReference type="Proteomes" id="UP000306229">
    <property type="component" value="Chromosome"/>
</dbReference>
<evidence type="ECO:0000313" key="2">
    <source>
        <dbReference type="EMBL" id="QCX37224.1"/>
    </source>
</evidence>
<dbReference type="KEGG" id="fbe:FF125_01745"/>
<gene>
    <name evidence="2" type="ORF">FF125_01745</name>
</gene>
<feature type="chain" id="PRO_5022690392" description="DUF1795 domain-containing protein" evidence="1">
    <location>
        <begin position="22"/>
        <end position="216"/>
    </location>
</feature>
<dbReference type="RefSeq" id="WP_138948169.1">
    <property type="nucleotide sequence ID" value="NZ_CP040749.1"/>
</dbReference>
<dbReference type="PROSITE" id="PS51257">
    <property type="entry name" value="PROKAR_LIPOPROTEIN"/>
    <property type="match status" value="1"/>
</dbReference>
<keyword evidence="3" id="KW-1185">Reference proteome</keyword>
<dbReference type="AlphaFoldDB" id="A0A5B7TPQ5"/>
<reference evidence="2 3" key="1">
    <citation type="submission" date="2019-05" db="EMBL/GenBank/DDBJ databases">
        <title>Algicella ahnfeltiae gen. nov., sp. nov., a novel marine bacterium of the family Flavobacteriaceae isolated from a red alga.</title>
        <authorList>
            <person name="Nedashkovskaya O.I."/>
            <person name="Kukhlevskiy A.D."/>
            <person name="Kim S.-G."/>
            <person name="Zhukova N.V."/>
            <person name="Mikhailov V.V."/>
        </authorList>
    </citation>
    <scope>NUCLEOTIDE SEQUENCE [LARGE SCALE GENOMIC DNA]</scope>
    <source>
        <strain evidence="2 3">10Alg115</strain>
    </source>
</reference>
<evidence type="ECO:0000313" key="3">
    <source>
        <dbReference type="Proteomes" id="UP000306229"/>
    </source>
</evidence>
<name>A0A5B7TPQ5_9FLAO</name>
<dbReference type="OrthoDB" id="9180224at2"/>
<organism evidence="2 3">
    <name type="scientific">Aureibaculum algae</name>
    <dbReference type="NCBI Taxonomy" id="2584122"/>
    <lineage>
        <taxon>Bacteria</taxon>
        <taxon>Pseudomonadati</taxon>
        <taxon>Bacteroidota</taxon>
        <taxon>Flavobacteriia</taxon>
        <taxon>Flavobacteriales</taxon>
        <taxon>Flavobacteriaceae</taxon>
        <taxon>Aureibaculum</taxon>
    </lineage>
</organism>
<dbReference type="EMBL" id="CP040749">
    <property type="protein sequence ID" value="QCX37224.1"/>
    <property type="molecule type" value="Genomic_DNA"/>
</dbReference>
<keyword evidence="1" id="KW-0732">Signal</keyword>